<evidence type="ECO:0000313" key="2">
    <source>
        <dbReference type="Proteomes" id="UP001159363"/>
    </source>
</evidence>
<dbReference type="InterPro" id="IPR036397">
    <property type="entry name" value="RNaseH_sf"/>
</dbReference>
<accession>A0ABQ9HAV1</accession>
<name>A0ABQ9HAV1_9NEOP</name>
<organism evidence="1 2">
    <name type="scientific">Dryococelus australis</name>
    <dbReference type="NCBI Taxonomy" id="614101"/>
    <lineage>
        <taxon>Eukaryota</taxon>
        <taxon>Metazoa</taxon>
        <taxon>Ecdysozoa</taxon>
        <taxon>Arthropoda</taxon>
        <taxon>Hexapoda</taxon>
        <taxon>Insecta</taxon>
        <taxon>Pterygota</taxon>
        <taxon>Neoptera</taxon>
        <taxon>Polyneoptera</taxon>
        <taxon>Phasmatodea</taxon>
        <taxon>Verophasmatodea</taxon>
        <taxon>Anareolatae</taxon>
        <taxon>Phasmatidae</taxon>
        <taxon>Eurycanthinae</taxon>
        <taxon>Dryococelus</taxon>
    </lineage>
</organism>
<evidence type="ECO:0000313" key="1">
    <source>
        <dbReference type="EMBL" id="KAJ8881458.1"/>
    </source>
</evidence>
<sequence length="353" mass="38752">MEWAGSSHCLANPLPRLNALGFLPLGPLYYTPLNTREELEARIRAAFEAVKKTPAIFSDVLFRIPATISDSGRWAASLLASHQGEQSSIPGRVTPAFSHVGIVPDDAAGRWVFWGISRFPCPFIPALFHTHLLSPSSALKTSVRVRSFASAITHGRGIQPLVVRALQGTKVPSEITAVAPSNCTSNFMLDGCFADGCLVPTMIADSGVNSLRRPYRSLVFLTLDERVPTRVHPTLKQRTIISRGGAGYNAVVRGQHLWDELNRRLRARQARPKSIAQLLEWLQEEWRQISVDVLQTLVESMPDRVAAVIAARAKSECKDREIIDPRENSPTRLSSGTIPKCIIPGVTLSGIEP</sequence>
<proteinExistence type="predicted"/>
<dbReference type="Gene3D" id="3.30.420.10">
    <property type="entry name" value="Ribonuclease H-like superfamily/Ribonuclease H"/>
    <property type="match status" value="1"/>
</dbReference>
<keyword evidence="2" id="KW-1185">Reference proteome</keyword>
<reference evidence="1 2" key="1">
    <citation type="submission" date="2023-02" db="EMBL/GenBank/DDBJ databases">
        <title>LHISI_Scaffold_Assembly.</title>
        <authorList>
            <person name="Stuart O.P."/>
            <person name="Cleave R."/>
            <person name="Magrath M.J.L."/>
            <person name="Mikheyev A.S."/>
        </authorList>
    </citation>
    <scope>NUCLEOTIDE SEQUENCE [LARGE SCALE GENOMIC DNA]</scope>
    <source>
        <strain evidence="1">Daus_M_001</strain>
        <tissue evidence="1">Leg muscle</tissue>
    </source>
</reference>
<protein>
    <submittedName>
        <fullName evidence="1">Uncharacterized protein</fullName>
    </submittedName>
</protein>
<comment type="caution">
    <text evidence="1">The sequence shown here is derived from an EMBL/GenBank/DDBJ whole genome shotgun (WGS) entry which is preliminary data.</text>
</comment>
<dbReference type="Proteomes" id="UP001159363">
    <property type="component" value="Chromosome 5"/>
</dbReference>
<dbReference type="EMBL" id="JARBHB010000006">
    <property type="protein sequence ID" value="KAJ8881458.1"/>
    <property type="molecule type" value="Genomic_DNA"/>
</dbReference>
<gene>
    <name evidence="1" type="ORF">PR048_017939</name>
</gene>